<evidence type="ECO:0000313" key="2">
    <source>
        <dbReference type="Proteomes" id="UP000542125"/>
    </source>
</evidence>
<evidence type="ECO:0000313" key="1">
    <source>
        <dbReference type="EMBL" id="NYE85234.1"/>
    </source>
</evidence>
<dbReference type="RefSeq" id="WP_179589214.1">
    <property type="nucleotide sequence ID" value="NZ_JACBYR010000002.1"/>
</dbReference>
<sequence length="190" mass="20822">MILTVQQLARATDSPIGRAAPWLSPLKAAMQAFQINTPRRGAAFLAQLTHESGRLVYVRELWGPTVAQSRYEGRADLGNTQPGDGSRYRGRALIQTTGRANYAATRDGLRKAGPATPDFVAEPARLEEREWAALSAAWFWTDYKRLNPLADTGTMADFVTITRRINGGINGLSDRQNLWKGAKAALQVPA</sequence>
<reference evidence="1 2" key="1">
    <citation type="submission" date="2020-07" db="EMBL/GenBank/DDBJ databases">
        <title>Genomic Encyclopedia of Type Strains, Phase IV (KMG-V): Genome sequencing to study the core and pangenomes of soil and plant-associated prokaryotes.</title>
        <authorList>
            <person name="Whitman W."/>
        </authorList>
    </citation>
    <scope>NUCLEOTIDE SEQUENCE [LARGE SCALE GENOMIC DNA]</scope>
    <source>
        <strain evidence="1 2">SAS40</strain>
    </source>
</reference>
<dbReference type="Gene3D" id="1.10.530.10">
    <property type="match status" value="1"/>
</dbReference>
<dbReference type="Proteomes" id="UP000542125">
    <property type="component" value="Unassembled WGS sequence"/>
</dbReference>
<keyword evidence="2" id="KW-1185">Reference proteome</keyword>
<dbReference type="PANTHER" id="PTHR34408:SF1">
    <property type="entry name" value="GLYCOSYL HYDROLASE FAMILY 19 DOMAIN-CONTAINING PROTEIN HI_1415"/>
    <property type="match status" value="1"/>
</dbReference>
<dbReference type="PANTHER" id="PTHR34408">
    <property type="entry name" value="FAMILY PROTEIN, PUTATIVE-RELATED"/>
    <property type="match status" value="1"/>
</dbReference>
<dbReference type="SUPFAM" id="SSF53955">
    <property type="entry name" value="Lysozyme-like"/>
    <property type="match status" value="1"/>
</dbReference>
<protein>
    <submittedName>
        <fullName evidence="1">Putative chitinase</fullName>
    </submittedName>
</protein>
<accession>A0A7Y9J045</accession>
<dbReference type="EMBL" id="JACBYR010000002">
    <property type="protein sequence ID" value="NYE85234.1"/>
    <property type="molecule type" value="Genomic_DNA"/>
</dbReference>
<dbReference type="InterPro" id="IPR023346">
    <property type="entry name" value="Lysozyme-like_dom_sf"/>
</dbReference>
<dbReference type="InterPro" id="IPR052354">
    <property type="entry name" value="Cell_Wall_Dynamics_Protein"/>
</dbReference>
<organism evidence="1 2">
    <name type="scientific">Pigmentiphaga litoralis</name>
    <dbReference type="NCBI Taxonomy" id="516702"/>
    <lineage>
        <taxon>Bacteria</taxon>
        <taxon>Pseudomonadati</taxon>
        <taxon>Pseudomonadota</taxon>
        <taxon>Betaproteobacteria</taxon>
        <taxon>Burkholderiales</taxon>
        <taxon>Alcaligenaceae</taxon>
        <taxon>Pigmentiphaga</taxon>
    </lineage>
</organism>
<dbReference type="AlphaFoldDB" id="A0A7Y9J045"/>
<comment type="caution">
    <text evidence="1">The sequence shown here is derived from an EMBL/GenBank/DDBJ whole genome shotgun (WGS) entry which is preliminary data.</text>
</comment>
<proteinExistence type="predicted"/>
<gene>
    <name evidence="1" type="ORF">FHW18_004541</name>
</gene>
<name>A0A7Y9J045_9BURK</name>